<dbReference type="Gene3D" id="1.20.5.4130">
    <property type="match status" value="1"/>
</dbReference>
<dbReference type="SUPFAM" id="SSF52540">
    <property type="entry name" value="P-loop containing nucleoside triphosphate hydrolases"/>
    <property type="match status" value="1"/>
</dbReference>
<dbReference type="InterPro" id="IPR027417">
    <property type="entry name" value="P-loop_NTPase"/>
</dbReference>
<evidence type="ECO:0000256" key="2">
    <source>
        <dbReference type="ARBA" id="ARBA00022614"/>
    </source>
</evidence>
<comment type="similarity">
    <text evidence="1">Belongs to the disease resistance NB-LRR family.</text>
</comment>
<dbReference type="InterPro" id="IPR041118">
    <property type="entry name" value="Rx_N"/>
</dbReference>
<dbReference type="PANTHER" id="PTHR36766">
    <property type="entry name" value="PLANT BROAD-SPECTRUM MILDEW RESISTANCE PROTEIN RPW8"/>
    <property type="match status" value="1"/>
</dbReference>
<dbReference type="Gene3D" id="1.10.8.430">
    <property type="entry name" value="Helical domain of apoptotic protease-activating factors"/>
    <property type="match status" value="1"/>
</dbReference>
<evidence type="ECO:0000259" key="8">
    <source>
        <dbReference type="Pfam" id="PF18052"/>
    </source>
</evidence>
<feature type="domain" description="Disease resistance N-terminal" evidence="8">
    <location>
        <begin position="10"/>
        <end position="107"/>
    </location>
</feature>
<dbReference type="PRINTS" id="PR00364">
    <property type="entry name" value="DISEASERSIST"/>
</dbReference>
<dbReference type="GO" id="GO:0043531">
    <property type="term" value="F:ADP binding"/>
    <property type="evidence" value="ECO:0007669"/>
    <property type="project" value="InterPro"/>
</dbReference>
<protein>
    <submittedName>
        <fullName evidence="9">Uncharacterized protein</fullName>
    </submittedName>
</protein>
<keyword evidence="4" id="KW-0547">Nucleotide-binding</keyword>
<dbReference type="GO" id="GO:0006952">
    <property type="term" value="P:defense response"/>
    <property type="evidence" value="ECO:0007669"/>
    <property type="project" value="UniProtKB-KW"/>
</dbReference>
<dbReference type="Pfam" id="PF00931">
    <property type="entry name" value="NB-ARC"/>
    <property type="match status" value="1"/>
</dbReference>
<gene>
    <name evidence="9" type="ORF">LUZ63_016307</name>
</gene>
<evidence type="ECO:0000313" key="10">
    <source>
        <dbReference type="Proteomes" id="UP001151287"/>
    </source>
</evidence>
<evidence type="ECO:0000256" key="3">
    <source>
        <dbReference type="ARBA" id="ARBA00022737"/>
    </source>
</evidence>
<keyword evidence="10" id="KW-1185">Reference proteome</keyword>
<dbReference type="AlphaFoldDB" id="A0A9Q0C173"/>
<feature type="domain" description="NB-ARC" evidence="7">
    <location>
        <begin position="165"/>
        <end position="334"/>
    </location>
</feature>
<keyword evidence="2" id="KW-0433">Leucine-rich repeat</keyword>
<dbReference type="Proteomes" id="UP001151287">
    <property type="component" value="Unassembled WGS sequence"/>
</dbReference>
<dbReference type="InterPro" id="IPR002182">
    <property type="entry name" value="NB-ARC"/>
</dbReference>
<dbReference type="OrthoDB" id="786390at2759"/>
<evidence type="ECO:0000256" key="6">
    <source>
        <dbReference type="ARBA" id="ARBA00022840"/>
    </source>
</evidence>
<accession>A0A9Q0C173</accession>
<dbReference type="EMBL" id="JAMQYH010000005">
    <property type="protein sequence ID" value="KAJ1684917.1"/>
    <property type="molecule type" value="Genomic_DNA"/>
</dbReference>
<dbReference type="PANTHER" id="PTHR36766:SF70">
    <property type="entry name" value="DISEASE RESISTANCE PROTEIN RGA4"/>
    <property type="match status" value="1"/>
</dbReference>
<evidence type="ECO:0000256" key="5">
    <source>
        <dbReference type="ARBA" id="ARBA00022821"/>
    </source>
</evidence>
<evidence type="ECO:0000313" key="9">
    <source>
        <dbReference type="EMBL" id="KAJ1684917.1"/>
    </source>
</evidence>
<dbReference type="Gene3D" id="3.40.50.300">
    <property type="entry name" value="P-loop containing nucleotide triphosphate hydrolases"/>
    <property type="match status" value="1"/>
</dbReference>
<dbReference type="GO" id="GO:0005524">
    <property type="term" value="F:ATP binding"/>
    <property type="evidence" value="ECO:0007669"/>
    <property type="project" value="UniProtKB-KW"/>
</dbReference>
<dbReference type="FunFam" id="3.40.50.300:FF:001091">
    <property type="entry name" value="Probable disease resistance protein At1g61300"/>
    <property type="match status" value="1"/>
</dbReference>
<proteinExistence type="inferred from homology"/>
<reference evidence="9" key="1">
    <citation type="journal article" date="2022" name="Cell">
        <title>Repeat-based holocentromeres influence genome architecture and karyotype evolution.</title>
        <authorList>
            <person name="Hofstatter P.G."/>
            <person name="Thangavel G."/>
            <person name="Lux T."/>
            <person name="Neumann P."/>
            <person name="Vondrak T."/>
            <person name="Novak P."/>
            <person name="Zhang M."/>
            <person name="Costa L."/>
            <person name="Castellani M."/>
            <person name="Scott A."/>
            <person name="Toegelov H."/>
            <person name="Fuchs J."/>
            <person name="Mata-Sucre Y."/>
            <person name="Dias Y."/>
            <person name="Vanzela A.L.L."/>
            <person name="Huettel B."/>
            <person name="Almeida C.C.S."/>
            <person name="Simkova H."/>
            <person name="Souza G."/>
            <person name="Pedrosa-Harand A."/>
            <person name="Macas J."/>
            <person name="Mayer K.F.X."/>
            <person name="Houben A."/>
            <person name="Marques A."/>
        </authorList>
    </citation>
    <scope>NUCLEOTIDE SEQUENCE</scope>
    <source>
        <strain evidence="9">RhyBre1mFocal</strain>
    </source>
</reference>
<keyword evidence="5" id="KW-0611">Plant defense</keyword>
<organism evidence="9 10">
    <name type="scientific">Rhynchospora breviuscula</name>
    <dbReference type="NCBI Taxonomy" id="2022672"/>
    <lineage>
        <taxon>Eukaryota</taxon>
        <taxon>Viridiplantae</taxon>
        <taxon>Streptophyta</taxon>
        <taxon>Embryophyta</taxon>
        <taxon>Tracheophyta</taxon>
        <taxon>Spermatophyta</taxon>
        <taxon>Magnoliopsida</taxon>
        <taxon>Liliopsida</taxon>
        <taxon>Poales</taxon>
        <taxon>Cyperaceae</taxon>
        <taxon>Cyperoideae</taxon>
        <taxon>Rhynchosporeae</taxon>
        <taxon>Rhynchospora</taxon>
    </lineage>
</organism>
<sequence length="407" mass="46994">MEALAAAVFKSLIEKLSSQLWKDLIMFWSLEKECDKTKNMLTVISIVLAYDEAKIIMNSCIHPWISQLQDTTYDVDDFLDDLQIEKQRRTKGKITFGVVSSENQVKFRYKMVRKIERINRRLNKIMEEKRNFRLAEGNVLMEEDNIPRETFLSVNDSNVYGRNEEKVKIINLLVNGKNDEILSVLPIVGVGGVGKTTLAKIVCNDKDIKKHFHPIIWVYASMKFEISKILQKIIGYVSGKGCDVSYIEAKQTKLRTMISGTRFLLVLDGVWNEDATKWDELNTILTCGMKGSKILVTTRSERVANIMGTFDQFQVIPLKFEYCWELFEKRAFRRFNDEKNGCLVKIGKEIVRKCKGLPLAVVHLADLAGSRGVDWCFIRDNDIWQTREYCDKIMPLGSFPPSLLFLW</sequence>
<keyword evidence="3" id="KW-0677">Repeat</keyword>
<keyword evidence="6" id="KW-0067">ATP-binding</keyword>
<evidence type="ECO:0000256" key="1">
    <source>
        <dbReference type="ARBA" id="ARBA00008894"/>
    </source>
</evidence>
<evidence type="ECO:0000259" key="7">
    <source>
        <dbReference type="Pfam" id="PF00931"/>
    </source>
</evidence>
<dbReference type="Pfam" id="PF18052">
    <property type="entry name" value="Rx_N"/>
    <property type="match status" value="1"/>
</dbReference>
<dbReference type="InterPro" id="IPR042197">
    <property type="entry name" value="Apaf_helical"/>
</dbReference>
<evidence type="ECO:0000256" key="4">
    <source>
        <dbReference type="ARBA" id="ARBA00022741"/>
    </source>
</evidence>
<comment type="caution">
    <text evidence="9">The sequence shown here is derived from an EMBL/GenBank/DDBJ whole genome shotgun (WGS) entry which is preliminary data.</text>
</comment>
<name>A0A9Q0C173_9POAL</name>